<keyword evidence="1" id="KW-0812">Transmembrane</keyword>
<dbReference type="AlphaFoldDB" id="A0A9X2YII8"/>
<evidence type="ECO:0000313" key="3">
    <source>
        <dbReference type="EMBL" id="ULP35124.1"/>
    </source>
</evidence>
<proteinExistence type="predicted"/>
<keyword evidence="1" id="KW-1133">Transmembrane helix</keyword>
<dbReference type="Proteomes" id="UP001140272">
    <property type="component" value="Unassembled WGS sequence"/>
</dbReference>
<gene>
    <name evidence="2" type="ORF">H7H73_26430</name>
    <name evidence="3" type="ORF">MJO55_17660</name>
</gene>
<name>A0A9X2YII8_9MYCO</name>
<reference evidence="2" key="1">
    <citation type="submission" date="2020-07" db="EMBL/GenBank/DDBJ databases">
        <authorList>
            <person name="Pettersson B.M.F."/>
            <person name="Behra P.R.K."/>
            <person name="Ramesh M."/>
            <person name="Das S."/>
            <person name="Dasgupta S."/>
            <person name="Kirsebom L.A."/>
        </authorList>
    </citation>
    <scope>NUCLEOTIDE SEQUENCE</scope>
    <source>
        <strain evidence="2">DSM 45406</strain>
    </source>
</reference>
<keyword evidence="1" id="KW-0472">Membrane</keyword>
<protein>
    <submittedName>
        <fullName evidence="2">Uncharacterized protein</fullName>
    </submittedName>
</protein>
<evidence type="ECO:0000313" key="2">
    <source>
        <dbReference type="EMBL" id="MCV7073326.1"/>
    </source>
</evidence>
<sequence>MSEDGDSDYLGVLAGERILLARQFIALVLVAASVVTAGTTSSQVAALAFAVAAVIASGAGLLGWHRMDRDHPRH</sequence>
<keyword evidence="4" id="KW-1185">Reference proteome</keyword>
<reference evidence="3" key="3">
    <citation type="submission" date="2022-08" db="EMBL/GenBank/DDBJ databases">
        <title>Whole genome sequencing of non-tuberculosis mycobacteria type-strains.</title>
        <authorList>
            <person name="Igarashi Y."/>
            <person name="Osugi A."/>
            <person name="Mitarai S."/>
        </authorList>
    </citation>
    <scope>NUCLEOTIDE SEQUENCE</scope>
    <source>
        <strain evidence="3">JCM 16372</strain>
    </source>
</reference>
<accession>A0A9X2YII8</accession>
<dbReference type="RefSeq" id="WP_043410619.1">
    <property type="nucleotide sequence ID" value="NZ_CP092427.2"/>
</dbReference>
<evidence type="ECO:0000313" key="5">
    <source>
        <dbReference type="Proteomes" id="UP001140272"/>
    </source>
</evidence>
<dbReference type="Proteomes" id="UP001055159">
    <property type="component" value="Chromosome"/>
</dbReference>
<evidence type="ECO:0000313" key="4">
    <source>
        <dbReference type="Proteomes" id="UP001055159"/>
    </source>
</evidence>
<feature type="transmembrane region" description="Helical" evidence="1">
    <location>
        <begin position="19"/>
        <end position="38"/>
    </location>
</feature>
<dbReference type="EMBL" id="CP092427">
    <property type="protein sequence ID" value="ULP35124.1"/>
    <property type="molecule type" value="Genomic_DNA"/>
</dbReference>
<evidence type="ECO:0000256" key="1">
    <source>
        <dbReference type="SAM" id="Phobius"/>
    </source>
</evidence>
<organism evidence="2 5">
    <name type="scientific">Mycolicibacterium rufum</name>
    <dbReference type="NCBI Taxonomy" id="318424"/>
    <lineage>
        <taxon>Bacteria</taxon>
        <taxon>Bacillati</taxon>
        <taxon>Actinomycetota</taxon>
        <taxon>Actinomycetes</taxon>
        <taxon>Mycobacteriales</taxon>
        <taxon>Mycobacteriaceae</taxon>
        <taxon>Mycolicibacterium</taxon>
    </lineage>
</organism>
<dbReference type="EMBL" id="JACKRN010000854">
    <property type="protein sequence ID" value="MCV7073326.1"/>
    <property type="molecule type" value="Genomic_DNA"/>
</dbReference>
<reference evidence="2" key="2">
    <citation type="journal article" date="2022" name="BMC Genomics">
        <title>Comparative genome analysis of mycobacteria focusing on tRNA and non-coding RNA.</title>
        <authorList>
            <person name="Behra P.R.K."/>
            <person name="Pettersson B.M.F."/>
            <person name="Ramesh M."/>
            <person name="Das S."/>
            <person name="Dasgupta S."/>
            <person name="Kirsebom L.A."/>
        </authorList>
    </citation>
    <scope>NUCLEOTIDE SEQUENCE</scope>
    <source>
        <strain evidence="2">DSM 45406</strain>
    </source>
</reference>
<feature type="transmembrane region" description="Helical" evidence="1">
    <location>
        <begin position="44"/>
        <end position="64"/>
    </location>
</feature>